<evidence type="ECO:0000256" key="5">
    <source>
        <dbReference type="ARBA" id="ARBA00023136"/>
    </source>
</evidence>
<dbReference type="Pfam" id="PF01940">
    <property type="entry name" value="DUF92"/>
    <property type="match status" value="1"/>
</dbReference>
<sequence length="286" mass="29990">MMGLLRPVLSMLIAASIAARSLHRKSLSPSGAVAGFFVLSASLMTGPRFGAIILAFFFSSSTLTKFKQEEKKNVEEDHKEGGQRDWSQVLANSVVGTILSIAVAYVTGFQDRCFDTKEAPLVTGLLGGILGHYACCNGDTWSSEIGILSSSTPRLITTFRPVPRGTNGGVSFLGLFAAAAGGAFIGLTFFVLGYFTTFCTGQTANSQWLLLPVGTAAGLLGSLFDSLLGATVQFSGICAVRKKVVGKPGPTVKRISGFDILTNTGVNFASALLMSLATAAACLYIF</sequence>
<proteinExistence type="inferred from homology"/>
<evidence type="ECO:0000256" key="2">
    <source>
        <dbReference type="ARBA" id="ARBA00009012"/>
    </source>
</evidence>
<dbReference type="AlphaFoldDB" id="A0ABD1YA53"/>
<comment type="subcellular location">
    <subcellularLocation>
        <location evidence="1">Membrane</location>
        <topology evidence="1">Multi-pass membrane protein</topology>
    </subcellularLocation>
</comment>
<feature type="transmembrane region" description="Helical" evidence="6">
    <location>
        <begin position="89"/>
        <end position="108"/>
    </location>
</feature>
<keyword evidence="3 6" id="KW-0812">Transmembrane</keyword>
<evidence type="ECO:0000256" key="6">
    <source>
        <dbReference type="SAM" id="Phobius"/>
    </source>
</evidence>
<evidence type="ECO:0000256" key="4">
    <source>
        <dbReference type="ARBA" id="ARBA00022989"/>
    </source>
</evidence>
<dbReference type="InterPro" id="IPR002794">
    <property type="entry name" value="DUF92_TMEM19"/>
</dbReference>
<name>A0ABD1YA53_9MARC</name>
<feature type="transmembrane region" description="Helical" evidence="6">
    <location>
        <begin position="34"/>
        <end position="58"/>
    </location>
</feature>
<keyword evidence="4 6" id="KW-1133">Transmembrane helix</keyword>
<dbReference type="PANTHER" id="PTHR13353:SF14">
    <property type="entry name" value="PROTEIN PGR"/>
    <property type="match status" value="1"/>
</dbReference>
<dbReference type="GO" id="GO:0016020">
    <property type="term" value="C:membrane"/>
    <property type="evidence" value="ECO:0007669"/>
    <property type="project" value="UniProtKB-SubCell"/>
</dbReference>
<comment type="caution">
    <text evidence="7">The sequence shown here is derived from an EMBL/GenBank/DDBJ whole genome shotgun (WGS) entry which is preliminary data.</text>
</comment>
<keyword evidence="5 6" id="KW-0472">Membrane</keyword>
<comment type="similarity">
    <text evidence="2">Belongs to the TMEM19 family.</text>
</comment>
<evidence type="ECO:0000256" key="1">
    <source>
        <dbReference type="ARBA" id="ARBA00004141"/>
    </source>
</evidence>
<accession>A0ABD1YA53</accession>
<protein>
    <recommendedName>
        <fullName evidence="9">Transmembrane protein 19</fullName>
    </recommendedName>
</protein>
<evidence type="ECO:0000313" key="7">
    <source>
        <dbReference type="EMBL" id="KAL2622597.1"/>
    </source>
</evidence>
<evidence type="ECO:0000256" key="3">
    <source>
        <dbReference type="ARBA" id="ARBA00022692"/>
    </source>
</evidence>
<gene>
    <name evidence="7" type="ORF">R1flu_002802</name>
</gene>
<reference evidence="7 8" key="1">
    <citation type="submission" date="2024-09" db="EMBL/GenBank/DDBJ databases">
        <title>Chromosome-scale assembly of Riccia fluitans.</title>
        <authorList>
            <person name="Paukszto L."/>
            <person name="Sawicki J."/>
            <person name="Karawczyk K."/>
            <person name="Piernik-Szablinska J."/>
            <person name="Szczecinska M."/>
            <person name="Mazdziarz M."/>
        </authorList>
    </citation>
    <scope>NUCLEOTIDE SEQUENCE [LARGE SCALE GENOMIC DNA]</scope>
    <source>
        <strain evidence="7">Rf_01</strain>
        <tissue evidence="7">Aerial parts of the thallus</tissue>
    </source>
</reference>
<dbReference type="Proteomes" id="UP001605036">
    <property type="component" value="Unassembled WGS sequence"/>
</dbReference>
<dbReference type="PANTHER" id="PTHR13353">
    <property type="entry name" value="TRANSMEMBRANE PROTEIN 19"/>
    <property type="match status" value="1"/>
</dbReference>
<organism evidence="7 8">
    <name type="scientific">Riccia fluitans</name>
    <dbReference type="NCBI Taxonomy" id="41844"/>
    <lineage>
        <taxon>Eukaryota</taxon>
        <taxon>Viridiplantae</taxon>
        <taxon>Streptophyta</taxon>
        <taxon>Embryophyta</taxon>
        <taxon>Marchantiophyta</taxon>
        <taxon>Marchantiopsida</taxon>
        <taxon>Marchantiidae</taxon>
        <taxon>Marchantiales</taxon>
        <taxon>Ricciaceae</taxon>
        <taxon>Riccia</taxon>
    </lineage>
</organism>
<keyword evidence="8" id="KW-1185">Reference proteome</keyword>
<feature type="transmembrane region" description="Helical" evidence="6">
    <location>
        <begin position="207"/>
        <end position="224"/>
    </location>
</feature>
<dbReference type="EMBL" id="JBHFFA010000006">
    <property type="protein sequence ID" value="KAL2622597.1"/>
    <property type="molecule type" value="Genomic_DNA"/>
</dbReference>
<evidence type="ECO:0008006" key="9">
    <source>
        <dbReference type="Google" id="ProtNLM"/>
    </source>
</evidence>
<feature type="transmembrane region" description="Helical" evidence="6">
    <location>
        <begin position="170"/>
        <end position="195"/>
    </location>
</feature>
<evidence type="ECO:0000313" key="8">
    <source>
        <dbReference type="Proteomes" id="UP001605036"/>
    </source>
</evidence>
<feature type="transmembrane region" description="Helical" evidence="6">
    <location>
        <begin position="266"/>
        <end position="285"/>
    </location>
</feature>